<evidence type="ECO:0000256" key="1">
    <source>
        <dbReference type="ARBA" id="ARBA00000085"/>
    </source>
</evidence>
<dbReference type="Gene3D" id="6.10.340.10">
    <property type="match status" value="1"/>
</dbReference>
<evidence type="ECO:0000256" key="12">
    <source>
        <dbReference type="SAM" id="Phobius"/>
    </source>
</evidence>
<dbReference type="InterPro" id="IPR036890">
    <property type="entry name" value="HATPase_C_sf"/>
</dbReference>
<dbReference type="SUPFAM" id="SSF47384">
    <property type="entry name" value="Homodimeric domain of signal transducing histidine kinase"/>
    <property type="match status" value="1"/>
</dbReference>
<dbReference type="Pfam" id="PF13756">
    <property type="entry name" value="Stimulus_sens_1"/>
    <property type="match status" value="1"/>
</dbReference>
<protein>
    <recommendedName>
        <fullName evidence="3">histidine kinase</fullName>
        <ecNumber evidence="3">2.7.13.3</ecNumber>
    </recommendedName>
</protein>
<evidence type="ECO:0000256" key="5">
    <source>
        <dbReference type="ARBA" id="ARBA00022679"/>
    </source>
</evidence>
<keyword evidence="5" id="KW-0808">Transferase</keyword>
<dbReference type="SMART" id="SM00387">
    <property type="entry name" value="HATPase_c"/>
    <property type="match status" value="1"/>
</dbReference>
<accession>A0ABQ6CS89</accession>
<dbReference type="Pfam" id="PF02518">
    <property type="entry name" value="HATPase_c"/>
    <property type="match status" value="1"/>
</dbReference>
<feature type="domain" description="Histidine kinase" evidence="13">
    <location>
        <begin position="361"/>
        <end position="585"/>
    </location>
</feature>
<dbReference type="Gene3D" id="3.30.565.10">
    <property type="entry name" value="Histidine kinase-like ATPase, C-terminal domain"/>
    <property type="match status" value="1"/>
</dbReference>
<keyword evidence="7 15" id="KW-0418">Kinase</keyword>
<dbReference type="Pfam" id="PF13755">
    <property type="entry name" value="Sensor_TM1"/>
    <property type="match status" value="1"/>
</dbReference>
<evidence type="ECO:0000256" key="3">
    <source>
        <dbReference type="ARBA" id="ARBA00012438"/>
    </source>
</evidence>
<sequence>MLDRNTTPERETGTAEAPRPRSMLRRRLRRLLRIVAVQTFSSLTRRIVVLNLAGLVALVVGIIYLNQLREGLIDASVKSLLTQGEIMASAVAGSATVEQGSINIDPEKLLEQRAATDDDSDDSTLLDFPLNPEKVAPLMKRLVSPTTLRARVYDKDLNPVIDSDNLFLYSDIIRSDLPKPKEEPSLGEKIWNVVKRLVFRSDAPLYKELGNQNGKGYSEVRAALDGTPSYLVSVDERNESIVAVAVPIIRFKTVLGVLQLSTRPGDIDGIVTAERVAILRVFAVAAVVMVILSILLASTIAGPIRQLARAAERVRYGVKSRQEIPDFTERSDEIGHLSGALRDMTTALFKRIEAIESFAADVAHELKNPLTSLRSAVETLPLARSETSRDRLLEVIQHDVRRLDRLISDISDASRLDAELLRNSAEPVDVVKVLTALTDVFNSVERDDGVTVRLAIPMGLPATAFFANGHDSRLGQVINNLVDNARSFSPRDGEVRINLRRNKNDIEIAVEDDGPGVPEHALERIFERFYTDRPEEQGFGQNSGLGLSISKQIIEAHGGTLWVENRRNGEEMLGARFVVRLPAAAP</sequence>
<keyword evidence="10 12" id="KW-0472">Membrane</keyword>
<feature type="transmembrane region" description="Helical" evidence="12">
    <location>
        <begin position="277"/>
        <end position="297"/>
    </location>
</feature>
<dbReference type="SMART" id="SM00388">
    <property type="entry name" value="HisKA"/>
    <property type="match status" value="1"/>
</dbReference>
<keyword evidence="16" id="KW-1185">Reference proteome</keyword>
<evidence type="ECO:0000256" key="7">
    <source>
        <dbReference type="ARBA" id="ARBA00022777"/>
    </source>
</evidence>
<comment type="catalytic activity">
    <reaction evidence="1">
        <text>ATP + protein L-histidine = ADP + protein N-phospho-L-histidine.</text>
        <dbReference type="EC" id="2.7.13.3"/>
    </reaction>
</comment>
<dbReference type="Pfam" id="PF00672">
    <property type="entry name" value="HAMP"/>
    <property type="match status" value="1"/>
</dbReference>
<evidence type="ECO:0000256" key="8">
    <source>
        <dbReference type="ARBA" id="ARBA00022989"/>
    </source>
</evidence>
<dbReference type="SUPFAM" id="SSF55874">
    <property type="entry name" value="ATPase domain of HSP90 chaperone/DNA topoisomerase II/histidine kinase"/>
    <property type="match status" value="1"/>
</dbReference>
<feature type="compositionally biased region" description="Basic and acidic residues" evidence="11">
    <location>
        <begin position="1"/>
        <end position="13"/>
    </location>
</feature>
<feature type="region of interest" description="Disordered" evidence="11">
    <location>
        <begin position="1"/>
        <end position="20"/>
    </location>
</feature>
<keyword evidence="9" id="KW-0902">Two-component regulatory system</keyword>
<evidence type="ECO:0000256" key="10">
    <source>
        <dbReference type="ARBA" id="ARBA00023136"/>
    </source>
</evidence>
<dbReference type="SMART" id="SM00304">
    <property type="entry name" value="HAMP"/>
    <property type="match status" value="1"/>
</dbReference>
<evidence type="ECO:0000313" key="16">
    <source>
        <dbReference type="Proteomes" id="UP001156882"/>
    </source>
</evidence>
<reference evidence="16" key="1">
    <citation type="journal article" date="2019" name="Int. J. Syst. Evol. Microbiol.">
        <title>The Global Catalogue of Microorganisms (GCM) 10K type strain sequencing project: providing services to taxonomists for standard genome sequencing and annotation.</title>
        <authorList>
            <consortium name="The Broad Institute Genomics Platform"/>
            <consortium name="The Broad Institute Genome Sequencing Center for Infectious Disease"/>
            <person name="Wu L."/>
            <person name="Ma J."/>
        </authorList>
    </citation>
    <scope>NUCLEOTIDE SEQUENCE [LARGE SCALE GENOMIC DNA]</scope>
    <source>
        <strain evidence="16">NBRC 101365</strain>
    </source>
</reference>
<dbReference type="PROSITE" id="PS50109">
    <property type="entry name" value="HIS_KIN"/>
    <property type="match status" value="1"/>
</dbReference>
<gene>
    <name evidence="15" type="ORF">GCM10007874_62230</name>
</gene>
<evidence type="ECO:0000256" key="11">
    <source>
        <dbReference type="SAM" id="MobiDB-lite"/>
    </source>
</evidence>
<dbReference type="EC" id="2.7.13.3" evidence="3"/>
<proteinExistence type="predicted"/>
<dbReference type="PROSITE" id="PS50885">
    <property type="entry name" value="HAMP"/>
    <property type="match status" value="1"/>
</dbReference>
<evidence type="ECO:0000256" key="2">
    <source>
        <dbReference type="ARBA" id="ARBA00004370"/>
    </source>
</evidence>
<dbReference type="Pfam" id="PF00512">
    <property type="entry name" value="HisKA"/>
    <property type="match status" value="1"/>
</dbReference>
<dbReference type="InterPro" id="IPR003660">
    <property type="entry name" value="HAMP_dom"/>
</dbReference>
<keyword evidence="4" id="KW-0597">Phosphoprotein</keyword>
<dbReference type="InterPro" id="IPR036097">
    <property type="entry name" value="HisK_dim/P_sf"/>
</dbReference>
<dbReference type="InterPro" id="IPR003594">
    <property type="entry name" value="HATPase_dom"/>
</dbReference>
<dbReference type="PANTHER" id="PTHR45436:SF5">
    <property type="entry name" value="SENSOR HISTIDINE KINASE TRCS"/>
    <property type="match status" value="1"/>
</dbReference>
<evidence type="ECO:0000256" key="9">
    <source>
        <dbReference type="ARBA" id="ARBA00023012"/>
    </source>
</evidence>
<evidence type="ECO:0000259" key="14">
    <source>
        <dbReference type="PROSITE" id="PS50885"/>
    </source>
</evidence>
<evidence type="ECO:0000256" key="4">
    <source>
        <dbReference type="ARBA" id="ARBA00022553"/>
    </source>
</evidence>
<evidence type="ECO:0000259" key="13">
    <source>
        <dbReference type="PROSITE" id="PS50109"/>
    </source>
</evidence>
<dbReference type="CDD" id="cd00082">
    <property type="entry name" value="HisKA"/>
    <property type="match status" value="1"/>
</dbReference>
<dbReference type="CDD" id="cd06225">
    <property type="entry name" value="HAMP"/>
    <property type="match status" value="1"/>
</dbReference>
<name>A0ABQ6CS89_9HYPH</name>
<organism evidence="15 16">
    <name type="scientific">Labrys miyagiensis</name>
    <dbReference type="NCBI Taxonomy" id="346912"/>
    <lineage>
        <taxon>Bacteria</taxon>
        <taxon>Pseudomonadati</taxon>
        <taxon>Pseudomonadota</taxon>
        <taxon>Alphaproteobacteria</taxon>
        <taxon>Hyphomicrobiales</taxon>
        <taxon>Xanthobacteraceae</taxon>
        <taxon>Labrys</taxon>
    </lineage>
</organism>
<dbReference type="PRINTS" id="PR00344">
    <property type="entry name" value="BCTRLSENSOR"/>
</dbReference>
<dbReference type="InterPro" id="IPR005467">
    <property type="entry name" value="His_kinase_dom"/>
</dbReference>
<keyword evidence="6 12" id="KW-0812">Transmembrane</keyword>
<feature type="transmembrane region" description="Helical" evidence="12">
    <location>
        <begin position="47"/>
        <end position="65"/>
    </location>
</feature>
<evidence type="ECO:0000313" key="15">
    <source>
        <dbReference type="EMBL" id="GLS23203.1"/>
    </source>
</evidence>
<dbReference type="Gene3D" id="1.10.287.130">
    <property type="match status" value="1"/>
</dbReference>
<dbReference type="InterPro" id="IPR003661">
    <property type="entry name" value="HisK_dim/P_dom"/>
</dbReference>
<dbReference type="PANTHER" id="PTHR45436">
    <property type="entry name" value="SENSOR HISTIDINE KINASE YKOH"/>
    <property type="match status" value="1"/>
</dbReference>
<dbReference type="GO" id="GO:0016301">
    <property type="term" value="F:kinase activity"/>
    <property type="evidence" value="ECO:0007669"/>
    <property type="project" value="UniProtKB-KW"/>
</dbReference>
<evidence type="ECO:0000256" key="6">
    <source>
        <dbReference type="ARBA" id="ARBA00022692"/>
    </source>
</evidence>
<feature type="domain" description="HAMP" evidence="14">
    <location>
        <begin position="298"/>
        <end position="353"/>
    </location>
</feature>
<dbReference type="InterPro" id="IPR025908">
    <property type="entry name" value="Sensor_TM1"/>
</dbReference>
<comment type="caution">
    <text evidence="15">The sequence shown here is derived from an EMBL/GenBank/DDBJ whole genome shotgun (WGS) entry which is preliminary data.</text>
</comment>
<dbReference type="InterPro" id="IPR025919">
    <property type="entry name" value="Stimulus_sens_dom"/>
</dbReference>
<dbReference type="InterPro" id="IPR004358">
    <property type="entry name" value="Sig_transdc_His_kin-like_C"/>
</dbReference>
<dbReference type="InterPro" id="IPR050428">
    <property type="entry name" value="TCS_sensor_his_kinase"/>
</dbReference>
<dbReference type="Proteomes" id="UP001156882">
    <property type="component" value="Unassembled WGS sequence"/>
</dbReference>
<keyword evidence="8 12" id="KW-1133">Transmembrane helix</keyword>
<dbReference type="EMBL" id="BSPC01000069">
    <property type="protein sequence ID" value="GLS23203.1"/>
    <property type="molecule type" value="Genomic_DNA"/>
</dbReference>
<comment type="subcellular location">
    <subcellularLocation>
        <location evidence="2">Membrane</location>
    </subcellularLocation>
</comment>